<proteinExistence type="predicted"/>
<gene>
    <name evidence="2" type="ORF">AMECASPLE_008400</name>
</gene>
<dbReference type="Proteomes" id="UP001469553">
    <property type="component" value="Unassembled WGS sequence"/>
</dbReference>
<sequence length="110" mass="12036">MPPKCHESPPHRGTPRQMSSTPEMMKAHPHSASSTHCPLQTPPLHPALHHTAHCDSNARALRNATPASTHKSNRADTTEHHTHNKPSTPHPDGINSPGKRSLAHIQHQNP</sequence>
<feature type="region of interest" description="Disordered" evidence="1">
    <location>
        <begin position="1"/>
        <end position="110"/>
    </location>
</feature>
<organism evidence="2 3">
    <name type="scientific">Ameca splendens</name>
    <dbReference type="NCBI Taxonomy" id="208324"/>
    <lineage>
        <taxon>Eukaryota</taxon>
        <taxon>Metazoa</taxon>
        <taxon>Chordata</taxon>
        <taxon>Craniata</taxon>
        <taxon>Vertebrata</taxon>
        <taxon>Euteleostomi</taxon>
        <taxon>Actinopterygii</taxon>
        <taxon>Neopterygii</taxon>
        <taxon>Teleostei</taxon>
        <taxon>Neoteleostei</taxon>
        <taxon>Acanthomorphata</taxon>
        <taxon>Ovalentaria</taxon>
        <taxon>Atherinomorphae</taxon>
        <taxon>Cyprinodontiformes</taxon>
        <taxon>Goodeidae</taxon>
        <taxon>Ameca</taxon>
    </lineage>
</organism>
<comment type="caution">
    <text evidence="2">The sequence shown here is derived from an EMBL/GenBank/DDBJ whole genome shotgun (WGS) entry which is preliminary data.</text>
</comment>
<accession>A0ABV0YM11</accession>
<evidence type="ECO:0000313" key="2">
    <source>
        <dbReference type="EMBL" id="MEQ2294884.1"/>
    </source>
</evidence>
<feature type="compositionally biased region" description="Basic and acidic residues" evidence="1">
    <location>
        <begin position="1"/>
        <end position="10"/>
    </location>
</feature>
<evidence type="ECO:0000313" key="3">
    <source>
        <dbReference type="Proteomes" id="UP001469553"/>
    </source>
</evidence>
<protein>
    <submittedName>
        <fullName evidence="2">Uncharacterized protein</fullName>
    </submittedName>
</protein>
<name>A0ABV0YM11_9TELE</name>
<reference evidence="2 3" key="1">
    <citation type="submission" date="2021-06" db="EMBL/GenBank/DDBJ databases">
        <authorList>
            <person name="Palmer J.M."/>
        </authorList>
    </citation>
    <scope>NUCLEOTIDE SEQUENCE [LARGE SCALE GENOMIC DNA]</scope>
    <source>
        <strain evidence="2 3">AS_MEX2019</strain>
        <tissue evidence="2">Muscle</tissue>
    </source>
</reference>
<evidence type="ECO:0000256" key="1">
    <source>
        <dbReference type="SAM" id="MobiDB-lite"/>
    </source>
</evidence>
<dbReference type="EMBL" id="JAHRIP010038066">
    <property type="protein sequence ID" value="MEQ2294884.1"/>
    <property type="molecule type" value="Genomic_DNA"/>
</dbReference>
<keyword evidence="3" id="KW-1185">Reference proteome</keyword>